<proteinExistence type="predicted"/>
<sequence length="176" mass="19498">MNNIKRITVLFITILSVQACGLKSVGYNFTGGSTGDAKSFQVNFFQNYASQSAGSTVEPGLDRDFTNALQDLLGSQTSLSLTTSNGDLVYEGEIVEYRISPMTATAAQTAAQNRLTMAVNVRFYNKTKEDSDFEQRFSFFYDYPANSLLASVKSEAHAELFERITQDIFSKSLADW</sequence>
<dbReference type="Pfam" id="PF04390">
    <property type="entry name" value="LptE"/>
    <property type="match status" value="1"/>
</dbReference>
<evidence type="ECO:0000313" key="2">
    <source>
        <dbReference type="Proteomes" id="UP000183257"/>
    </source>
</evidence>
<dbReference type="EMBL" id="FPIY01000005">
    <property type="protein sequence ID" value="SFW63647.1"/>
    <property type="molecule type" value="Genomic_DNA"/>
</dbReference>
<dbReference type="OrthoDB" id="9790776at2"/>
<protein>
    <submittedName>
        <fullName evidence="1">Lipopolysaccharide-assembly</fullName>
    </submittedName>
</protein>
<dbReference type="InterPro" id="IPR007485">
    <property type="entry name" value="LPS_assembly_LptE"/>
</dbReference>
<accession>A0A1K1QUQ9</accession>
<organism evidence="1 2">
    <name type="scientific">Cellulophaga fucicola</name>
    <dbReference type="NCBI Taxonomy" id="76595"/>
    <lineage>
        <taxon>Bacteria</taxon>
        <taxon>Pseudomonadati</taxon>
        <taxon>Bacteroidota</taxon>
        <taxon>Flavobacteriia</taxon>
        <taxon>Flavobacteriales</taxon>
        <taxon>Flavobacteriaceae</taxon>
        <taxon>Cellulophaga</taxon>
    </lineage>
</organism>
<dbReference type="Proteomes" id="UP000183257">
    <property type="component" value="Unassembled WGS sequence"/>
</dbReference>
<evidence type="ECO:0000313" key="1">
    <source>
        <dbReference type="EMBL" id="SFW63647.1"/>
    </source>
</evidence>
<dbReference type="STRING" id="76595.SAMN05660313_02989"/>
<name>A0A1K1QUQ9_9FLAO</name>
<dbReference type="AlphaFoldDB" id="A0A1K1QUQ9"/>
<dbReference type="GO" id="GO:0019867">
    <property type="term" value="C:outer membrane"/>
    <property type="evidence" value="ECO:0007669"/>
    <property type="project" value="InterPro"/>
</dbReference>
<gene>
    <name evidence="1" type="ORF">SAMN05660313_02989</name>
</gene>
<reference evidence="2" key="1">
    <citation type="submission" date="2016-11" db="EMBL/GenBank/DDBJ databases">
        <authorList>
            <person name="Varghese N."/>
            <person name="Submissions S."/>
        </authorList>
    </citation>
    <scope>NUCLEOTIDE SEQUENCE [LARGE SCALE GENOMIC DNA]</scope>
    <source>
        <strain evidence="2">DSM 24786</strain>
    </source>
</reference>
<dbReference type="RefSeq" id="WP_072304615.1">
    <property type="nucleotide sequence ID" value="NZ_CBDUMO010000072.1"/>
</dbReference>
<dbReference type="PROSITE" id="PS51257">
    <property type="entry name" value="PROKAR_LIPOPROTEIN"/>
    <property type="match status" value="1"/>
</dbReference>
<keyword evidence="2" id="KW-1185">Reference proteome</keyword>
<dbReference type="GO" id="GO:0043165">
    <property type="term" value="P:Gram-negative-bacterium-type cell outer membrane assembly"/>
    <property type="evidence" value="ECO:0007669"/>
    <property type="project" value="InterPro"/>
</dbReference>